<feature type="transmembrane region" description="Helical" evidence="9">
    <location>
        <begin position="328"/>
        <end position="344"/>
    </location>
</feature>
<evidence type="ECO:0000313" key="10">
    <source>
        <dbReference type="EMBL" id="SDF74925.1"/>
    </source>
</evidence>
<keyword evidence="7" id="KW-0406">Ion transport</keyword>
<feature type="transmembrane region" description="Helical" evidence="9">
    <location>
        <begin position="138"/>
        <end position="163"/>
    </location>
</feature>
<dbReference type="EMBL" id="FNCA01000003">
    <property type="protein sequence ID" value="SDF74925.1"/>
    <property type="molecule type" value="Genomic_DNA"/>
</dbReference>
<comment type="caution">
    <text evidence="10">The sequence shown here is derived from an EMBL/GenBank/DDBJ whole genome shotgun (WGS) entry which is preliminary data.</text>
</comment>
<dbReference type="Proteomes" id="UP000199259">
    <property type="component" value="Unassembled WGS sequence"/>
</dbReference>
<feature type="transmembrane region" description="Helical" evidence="9">
    <location>
        <begin position="350"/>
        <end position="368"/>
    </location>
</feature>
<evidence type="ECO:0000256" key="1">
    <source>
        <dbReference type="ARBA" id="ARBA00004651"/>
    </source>
</evidence>
<feature type="transmembrane region" description="Helical" evidence="9">
    <location>
        <begin position="184"/>
        <end position="203"/>
    </location>
</feature>
<keyword evidence="8 9" id="KW-0472">Membrane</keyword>
<keyword evidence="3" id="KW-0813">Transport</keyword>
<evidence type="ECO:0000256" key="3">
    <source>
        <dbReference type="ARBA" id="ARBA00022448"/>
    </source>
</evidence>
<comment type="subcellular location">
    <subcellularLocation>
        <location evidence="1">Cell membrane</location>
        <topology evidence="1">Multi-pass membrane protein</topology>
    </subcellularLocation>
</comment>
<accession>A0A7Z7FE55</accession>
<evidence type="ECO:0000256" key="7">
    <source>
        <dbReference type="ARBA" id="ARBA00023065"/>
    </source>
</evidence>
<evidence type="ECO:0000256" key="4">
    <source>
        <dbReference type="ARBA" id="ARBA00022475"/>
    </source>
</evidence>
<keyword evidence="6 9" id="KW-1133">Transmembrane helix</keyword>
<dbReference type="AlphaFoldDB" id="A0A7Z7FE55"/>
<dbReference type="PANTHER" id="PTHR32024">
    <property type="entry name" value="TRK SYSTEM POTASSIUM UPTAKE PROTEIN TRKG-RELATED"/>
    <property type="match status" value="1"/>
</dbReference>
<keyword evidence="5 9" id="KW-0812">Transmembrane</keyword>
<evidence type="ECO:0000256" key="9">
    <source>
        <dbReference type="SAM" id="Phobius"/>
    </source>
</evidence>
<evidence type="ECO:0000256" key="5">
    <source>
        <dbReference type="ARBA" id="ARBA00022692"/>
    </source>
</evidence>
<evidence type="ECO:0000256" key="6">
    <source>
        <dbReference type="ARBA" id="ARBA00022989"/>
    </source>
</evidence>
<organism evidence="10 11">
    <name type="scientific">Methanolobus vulcani</name>
    <dbReference type="NCBI Taxonomy" id="38026"/>
    <lineage>
        <taxon>Archaea</taxon>
        <taxon>Methanobacteriati</taxon>
        <taxon>Methanobacteriota</taxon>
        <taxon>Stenosarchaea group</taxon>
        <taxon>Methanomicrobia</taxon>
        <taxon>Methanosarcinales</taxon>
        <taxon>Methanosarcinaceae</taxon>
        <taxon>Methanolobus</taxon>
    </lineage>
</organism>
<dbReference type="RefSeq" id="WP_091709658.1">
    <property type="nucleotide sequence ID" value="NZ_FNCA01000003.1"/>
</dbReference>
<feature type="transmembrane region" description="Helical" evidence="9">
    <location>
        <begin position="44"/>
        <end position="63"/>
    </location>
</feature>
<reference evidence="10 11" key="1">
    <citation type="submission" date="2016-10" db="EMBL/GenBank/DDBJ databases">
        <authorList>
            <person name="Varghese N."/>
            <person name="Submissions S."/>
        </authorList>
    </citation>
    <scope>NUCLEOTIDE SEQUENCE [LARGE SCALE GENOMIC DNA]</scope>
    <source>
        <strain evidence="10 11">PL 12/M</strain>
    </source>
</reference>
<keyword evidence="11" id="KW-1185">Reference proteome</keyword>
<comment type="similarity">
    <text evidence="2">Belongs to the TrkH potassium transport family.</text>
</comment>
<feature type="transmembrane region" description="Helical" evidence="9">
    <location>
        <begin position="75"/>
        <end position="96"/>
    </location>
</feature>
<protein>
    <submittedName>
        <fullName evidence="10">Trk system potassium uptake protein TrkH</fullName>
    </submittedName>
</protein>
<feature type="transmembrane region" description="Helical" evidence="9">
    <location>
        <begin position="447"/>
        <end position="467"/>
    </location>
</feature>
<feature type="transmembrane region" description="Helical" evidence="9">
    <location>
        <begin position="301"/>
        <end position="321"/>
    </location>
</feature>
<dbReference type="PANTHER" id="PTHR32024:SF2">
    <property type="entry name" value="TRK SYSTEM POTASSIUM UPTAKE PROTEIN TRKG-RELATED"/>
    <property type="match status" value="1"/>
</dbReference>
<dbReference type="Pfam" id="PF02386">
    <property type="entry name" value="TrkH"/>
    <property type="match status" value="1"/>
</dbReference>
<dbReference type="GO" id="GO:0008324">
    <property type="term" value="F:monoatomic cation transmembrane transporter activity"/>
    <property type="evidence" value="ECO:0007669"/>
    <property type="project" value="InterPro"/>
</dbReference>
<dbReference type="OrthoDB" id="111943at2157"/>
<evidence type="ECO:0000256" key="8">
    <source>
        <dbReference type="ARBA" id="ARBA00023136"/>
    </source>
</evidence>
<gene>
    <name evidence="10" type="ORF">SAMN04488589_1323</name>
</gene>
<feature type="transmembrane region" description="Helical" evidence="9">
    <location>
        <begin position="388"/>
        <end position="412"/>
    </location>
</feature>
<feature type="transmembrane region" description="Helical" evidence="9">
    <location>
        <begin position="270"/>
        <end position="289"/>
    </location>
</feature>
<dbReference type="GO" id="GO:0030001">
    <property type="term" value="P:metal ion transport"/>
    <property type="evidence" value="ECO:0007669"/>
    <property type="project" value="UniProtKB-ARBA"/>
</dbReference>
<keyword evidence="4" id="KW-1003">Cell membrane</keyword>
<evidence type="ECO:0000256" key="2">
    <source>
        <dbReference type="ARBA" id="ARBA00009137"/>
    </source>
</evidence>
<name>A0A7Z7FE55_9EURY</name>
<dbReference type="GO" id="GO:0005886">
    <property type="term" value="C:plasma membrane"/>
    <property type="evidence" value="ECO:0007669"/>
    <property type="project" value="UniProtKB-SubCell"/>
</dbReference>
<feature type="transmembrane region" description="Helical" evidence="9">
    <location>
        <begin position="19"/>
        <end position="38"/>
    </location>
</feature>
<dbReference type="InterPro" id="IPR003445">
    <property type="entry name" value="Cat_transpt"/>
</dbReference>
<proteinExistence type="inferred from homology"/>
<evidence type="ECO:0000313" key="11">
    <source>
        <dbReference type="Proteomes" id="UP000199259"/>
    </source>
</evidence>
<feature type="transmembrane region" description="Helical" evidence="9">
    <location>
        <begin position="235"/>
        <end position="258"/>
    </location>
</feature>
<sequence>MYELHTPVDIKAVAKYMGYYLLAFSFVLVVPMIVAIIFHNFEAAAYYGSSAAISFLAGSFIYRTLPDYDLETKEALIIVALVFPISALLSAIPMSLSTGMPLFDAYFESVSAVTTTGLSVAPADVGPVFLFARSWGQWVGGIGIILVVLSVLISPGTTAYRMYKANYGEMKIKPTVISTTRTLGKVYVIITLVSIGLLLFSGMSLFDSICHAFCCVSTGGFSTQTASIAAYSGNLIPTAISISCILGAISFVLYPYLFKKPEKFFGNKELKLFLALIVFGSIVFAFTLPKENFEYAFIKDNLFQVISAITTAGFSTFDLSILSEASKAVLIFMMWIGGCVGSTAGGIKVFRVLLLFKVVHNVLIRLFLPRETITPMKIEEHVIESEEIYNLVTFMLLYTLILVVSSFMFILYGVDTSSSVFEASSGLSTVGLSVGITNAAMPTVLKAVLIIDMLFGRIEIIPLILLFMPGTWIKRKRDNKKSVRI</sequence>